<protein>
    <submittedName>
        <fullName evidence="5">CobQ/CobB/MinD/ParA nucleotide binding domain protein</fullName>
    </submittedName>
</protein>
<accession>A0A0P8AJ73</accession>
<dbReference type="Gene3D" id="3.40.50.300">
    <property type="entry name" value="P-loop containing nucleotide triphosphate hydrolases"/>
    <property type="match status" value="1"/>
</dbReference>
<dbReference type="PANTHER" id="PTHR21231:SF8">
    <property type="entry name" value="GPN-LOOP GTPASE 1"/>
    <property type="match status" value="1"/>
</dbReference>
<reference evidence="5 6" key="1">
    <citation type="submission" date="2015-09" db="EMBL/GenBank/DDBJ databases">
        <title>A metagenomics-based metabolic model of nitrate-dependent anaerobic oxidation of methane by Methanoperedens-like archaea.</title>
        <authorList>
            <person name="Arshad A."/>
            <person name="Speth D.R."/>
            <person name="De Graaf R.M."/>
            <person name="Op Den Camp H.J."/>
            <person name="Jetten M.S."/>
            <person name="Welte C.U."/>
        </authorList>
    </citation>
    <scope>NUCLEOTIDE SEQUENCE [LARGE SCALE GENOMIC DNA]</scope>
</reference>
<comment type="caution">
    <text evidence="5">The sequence shown here is derived from an EMBL/GenBank/DDBJ whole genome shotgun (WGS) entry which is preliminary data.</text>
</comment>
<gene>
    <name evidence="5" type="ORF">MPEBLZ_00716</name>
</gene>
<dbReference type="InterPro" id="IPR004130">
    <property type="entry name" value="Gpn"/>
</dbReference>
<keyword evidence="2" id="KW-0547">Nucleotide-binding</keyword>
<dbReference type="GO" id="GO:0005525">
    <property type="term" value="F:GTP binding"/>
    <property type="evidence" value="ECO:0007669"/>
    <property type="project" value="UniProtKB-KW"/>
</dbReference>
<evidence type="ECO:0000256" key="1">
    <source>
        <dbReference type="ARBA" id="ARBA00005290"/>
    </source>
</evidence>
<dbReference type="PANTHER" id="PTHR21231">
    <property type="entry name" value="XPA-BINDING PROTEIN 1-RELATED"/>
    <property type="match status" value="1"/>
</dbReference>
<proteinExistence type="inferred from homology"/>
<evidence type="ECO:0000256" key="4">
    <source>
        <dbReference type="ARBA" id="ARBA00023134"/>
    </source>
</evidence>
<dbReference type="AlphaFoldDB" id="A0A0P8AJ73"/>
<evidence type="ECO:0000313" key="6">
    <source>
        <dbReference type="Proteomes" id="UP000050360"/>
    </source>
</evidence>
<organism evidence="5 6">
    <name type="scientific">Candidatus Methanoperedens nitratireducens</name>
    <dbReference type="NCBI Taxonomy" id="1392998"/>
    <lineage>
        <taxon>Archaea</taxon>
        <taxon>Methanobacteriati</taxon>
        <taxon>Methanobacteriota</taxon>
        <taxon>Stenosarchaea group</taxon>
        <taxon>Methanomicrobia</taxon>
        <taxon>Methanosarcinales</taxon>
        <taxon>ANME-2 cluster</taxon>
        <taxon>Candidatus Methanoperedentaceae</taxon>
        <taxon>Candidatus Methanoperedens</taxon>
    </lineage>
</organism>
<keyword evidence="3" id="KW-0378">Hydrolase</keyword>
<evidence type="ECO:0000256" key="2">
    <source>
        <dbReference type="ARBA" id="ARBA00022741"/>
    </source>
</evidence>
<keyword evidence="4" id="KW-0342">GTP-binding</keyword>
<dbReference type="SUPFAM" id="SSF52540">
    <property type="entry name" value="P-loop containing nucleoside triphosphate hydrolases"/>
    <property type="match status" value="1"/>
</dbReference>
<dbReference type="PATRIC" id="fig|1719120.3.peg.783"/>
<evidence type="ECO:0000313" key="5">
    <source>
        <dbReference type="EMBL" id="KPQ44697.1"/>
    </source>
</evidence>
<dbReference type="InterPro" id="IPR027417">
    <property type="entry name" value="P-loop_NTPase"/>
</dbReference>
<dbReference type="Proteomes" id="UP000050360">
    <property type="component" value="Unassembled WGS sequence"/>
</dbReference>
<dbReference type="GO" id="GO:0003924">
    <property type="term" value="F:GTPase activity"/>
    <property type="evidence" value="ECO:0007669"/>
    <property type="project" value="TreeGrafter"/>
</dbReference>
<dbReference type="Pfam" id="PF03029">
    <property type="entry name" value="ATP_bind_1"/>
    <property type="match status" value="1"/>
</dbReference>
<dbReference type="EMBL" id="LKCM01000062">
    <property type="protein sequence ID" value="KPQ44697.1"/>
    <property type="molecule type" value="Genomic_DNA"/>
</dbReference>
<sequence>MTDIYYLIAMINLYFIGSAGSGKSSLTNAFFGWMENQRYDAITVNLDPGIENAPYVPDVDIRDWVKLDDVIKEYGVGPNGAQIIAADLLALNIDEMKDIIESFEADYVIFDTPGQMELFVLRQSGKFLIDTLGADQSIIGFLYDPIISKTPSGFISLMLQAASVQMRFNVPFLNILPKSDLLKDDEREKIINWSRNIMDLEDDIHNEVPTMQSQLSIEFLLALKSFGASQNIIPASSTYGSGMEDIYNTVQQIYYGGEDLSKD</sequence>
<comment type="similarity">
    <text evidence="1">Belongs to the GPN-loop GTPase family.</text>
</comment>
<evidence type="ECO:0000256" key="3">
    <source>
        <dbReference type="ARBA" id="ARBA00022801"/>
    </source>
</evidence>
<name>A0A0P8AJ73_9EURY</name>